<evidence type="ECO:0000313" key="8">
    <source>
        <dbReference type="Proteomes" id="UP000028713"/>
    </source>
</evidence>
<dbReference type="OrthoDB" id="9815702at2"/>
<dbReference type="PANTHER" id="PTHR30250:SF11">
    <property type="entry name" value="O-ANTIGEN TRANSPORTER-RELATED"/>
    <property type="match status" value="1"/>
</dbReference>
<evidence type="ECO:0000256" key="2">
    <source>
        <dbReference type="ARBA" id="ARBA00022475"/>
    </source>
</evidence>
<dbReference type="InterPro" id="IPR002797">
    <property type="entry name" value="Polysacc_synth"/>
</dbReference>
<feature type="transmembrane region" description="Helical" evidence="6">
    <location>
        <begin position="143"/>
        <end position="162"/>
    </location>
</feature>
<accession>A0A085Z7F3</accession>
<evidence type="ECO:0000256" key="4">
    <source>
        <dbReference type="ARBA" id="ARBA00022989"/>
    </source>
</evidence>
<feature type="transmembrane region" description="Helical" evidence="6">
    <location>
        <begin position="85"/>
        <end position="105"/>
    </location>
</feature>
<feature type="transmembrane region" description="Helical" evidence="6">
    <location>
        <begin position="290"/>
        <end position="315"/>
    </location>
</feature>
<gene>
    <name evidence="7" type="ORF">IX39_06850</name>
</gene>
<keyword evidence="4 6" id="KW-1133">Transmembrane helix</keyword>
<keyword evidence="8" id="KW-1185">Reference proteome</keyword>
<feature type="transmembrane region" description="Helical" evidence="6">
    <location>
        <begin position="443"/>
        <end position="462"/>
    </location>
</feature>
<evidence type="ECO:0000313" key="7">
    <source>
        <dbReference type="EMBL" id="KFF00367.1"/>
    </source>
</evidence>
<name>A0A085Z7F3_9FLAO</name>
<dbReference type="eggNOG" id="COG2244">
    <property type="taxonomic scope" value="Bacteria"/>
</dbReference>
<reference evidence="7 8" key="1">
    <citation type="submission" date="2014-07" db="EMBL/GenBank/DDBJ databases">
        <title>Genome of Chryseobacterium formosense LMG 24722.</title>
        <authorList>
            <person name="Pipes S.E."/>
            <person name="Stropko S.J."/>
            <person name="Newman J.D."/>
        </authorList>
    </citation>
    <scope>NUCLEOTIDE SEQUENCE [LARGE SCALE GENOMIC DNA]</scope>
    <source>
        <strain evidence="7 8">LMG 24722</strain>
    </source>
</reference>
<feature type="transmembrane region" description="Helical" evidence="6">
    <location>
        <begin position="327"/>
        <end position="347"/>
    </location>
</feature>
<comment type="caution">
    <text evidence="7">The sequence shown here is derived from an EMBL/GenBank/DDBJ whole genome shotgun (WGS) entry which is preliminary data.</text>
</comment>
<dbReference type="RefSeq" id="WP_034674531.1">
    <property type="nucleotide sequence ID" value="NZ_FPAP01000001.1"/>
</dbReference>
<dbReference type="STRING" id="236814.IX39_06850"/>
<feature type="transmembrane region" description="Helical" evidence="6">
    <location>
        <begin position="111"/>
        <end position="134"/>
    </location>
</feature>
<evidence type="ECO:0000256" key="6">
    <source>
        <dbReference type="SAM" id="Phobius"/>
    </source>
</evidence>
<sequence length="483" mass="55911">MSSLKTNFAYNLILTLSGYLFTFITFPYVSRVLGVDNIGAVNFVDSIINYFVLFSMLGVGSVGIREIAKYKDNKDDLQESFRDIFLINFFFTGIAILILVCLIFFVPKFQIHSHLLFIGIIKLMFNFCLVEWFFTGIENFKFITVRSTIIKLVYVVSVLLLVKNRADFEIYYFLTCLVVVVNAILNWSYLLRIIKFKIKGFNHRRYVKSITVMGSYMILTSMYVHLNVAYLGFVWDEKEVGYYTTATKLYMLFLSVFTAFTAVMLPRMTTLLVDRKIKEFQDKIIQSFNFLILFSFPIIVFTTVFAYDIILLLAGKEYLGAVVPMQIIMPLLVIIGIEQILVIQILMPLKKDKTIMWNSLFGGVLGVVLNIVLVHYFKSIGSAVVWLFCETLILALSLFYAKKSIEFTFPYKELLKQIACTLPIIAVTFYFSKYFGISSVLKLIIGFIIIYTYYFVLWFLVFRNPLLINLYQKITSIVSLKNN</sequence>
<organism evidence="7 8">
    <name type="scientific">Chryseobacterium formosense</name>
    <dbReference type="NCBI Taxonomy" id="236814"/>
    <lineage>
        <taxon>Bacteria</taxon>
        <taxon>Pseudomonadati</taxon>
        <taxon>Bacteroidota</taxon>
        <taxon>Flavobacteriia</taxon>
        <taxon>Flavobacteriales</taxon>
        <taxon>Weeksellaceae</taxon>
        <taxon>Chryseobacterium group</taxon>
        <taxon>Chryseobacterium</taxon>
    </lineage>
</organism>
<keyword evidence="3 6" id="KW-0812">Transmembrane</keyword>
<feature type="transmembrane region" description="Helical" evidence="6">
    <location>
        <begin position="383"/>
        <end position="401"/>
    </location>
</feature>
<feature type="transmembrane region" description="Helical" evidence="6">
    <location>
        <begin position="7"/>
        <end position="27"/>
    </location>
</feature>
<proteinExistence type="predicted"/>
<protein>
    <submittedName>
        <fullName evidence="7">Uncharacterized protein</fullName>
    </submittedName>
</protein>
<keyword evidence="2" id="KW-1003">Cell membrane</keyword>
<dbReference type="PANTHER" id="PTHR30250">
    <property type="entry name" value="PST FAMILY PREDICTED COLANIC ACID TRANSPORTER"/>
    <property type="match status" value="1"/>
</dbReference>
<feature type="transmembrane region" description="Helical" evidence="6">
    <location>
        <begin position="168"/>
        <end position="189"/>
    </location>
</feature>
<feature type="transmembrane region" description="Helical" evidence="6">
    <location>
        <begin position="250"/>
        <end position="269"/>
    </location>
</feature>
<feature type="transmembrane region" description="Helical" evidence="6">
    <location>
        <begin position="413"/>
        <end position="431"/>
    </location>
</feature>
<dbReference type="AlphaFoldDB" id="A0A085Z7F3"/>
<dbReference type="InterPro" id="IPR050833">
    <property type="entry name" value="Poly_Biosynth_Transport"/>
</dbReference>
<feature type="transmembrane region" description="Helical" evidence="6">
    <location>
        <begin position="210"/>
        <end position="230"/>
    </location>
</feature>
<keyword evidence="5 6" id="KW-0472">Membrane</keyword>
<dbReference type="GO" id="GO:0005886">
    <property type="term" value="C:plasma membrane"/>
    <property type="evidence" value="ECO:0007669"/>
    <property type="project" value="UniProtKB-SubCell"/>
</dbReference>
<feature type="transmembrane region" description="Helical" evidence="6">
    <location>
        <begin position="359"/>
        <end position="377"/>
    </location>
</feature>
<dbReference type="EMBL" id="JPRP01000001">
    <property type="protein sequence ID" value="KFF00367.1"/>
    <property type="molecule type" value="Genomic_DNA"/>
</dbReference>
<comment type="subcellular location">
    <subcellularLocation>
        <location evidence="1">Cell membrane</location>
        <topology evidence="1">Multi-pass membrane protein</topology>
    </subcellularLocation>
</comment>
<dbReference type="Pfam" id="PF01943">
    <property type="entry name" value="Polysacc_synt"/>
    <property type="match status" value="1"/>
</dbReference>
<evidence type="ECO:0000256" key="1">
    <source>
        <dbReference type="ARBA" id="ARBA00004651"/>
    </source>
</evidence>
<evidence type="ECO:0000256" key="5">
    <source>
        <dbReference type="ARBA" id="ARBA00023136"/>
    </source>
</evidence>
<feature type="transmembrane region" description="Helical" evidence="6">
    <location>
        <begin position="47"/>
        <end position="64"/>
    </location>
</feature>
<evidence type="ECO:0000256" key="3">
    <source>
        <dbReference type="ARBA" id="ARBA00022692"/>
    </source>
</evidence>
<dbReference type="Proteomes" id="UP000028713">
    <property type="component" value="Unassembled WGS sequence"/>
</dbReference>